<dbReference type="InterPro" id="IPR006367">
    <property type="entry name" value="Sirohaem_synthase_N"/>
</dbReference>
<dbReference type="Proteomes" id="UP000295210">
    <property type="component" value="Unassembled WGS sequence"/>
</dbReference>
<gene>
    <name evidence="8" type="ORF">C7378_0681</name>
</gene>
<comment type="catalytic activity">
    <reaction evidence="6">
        <text>precorrin-2 + NAD(+) = sirohydrochlorin + NADH + 2 H(+)</text>
        <dbReference type="Rhea" id="RHEA:15613"/>
        <dbReference type="ChEBI" id="CHEBI:15378"/>
        <dbReference type="ChEBI" id="CHEBI:57540"/>
        <dbReference type="ChEBI" id="CHEBI:57945"/>
        <dbReference type="ChEBI" id="CHEBI:58351"/>
        <dbReference type="ChEBI" id="CHEBI:58827"/>
        <dbReference type="EC" id="1.3.1.76"/>
    </reaction>
</comment>
<dbReference type="PANTHER" id="PTHR35330:SF1">
    <property type="entry name" value="SIROHEME BIOSYNTHESIS PROTEIN MET8"/>
    <property type="match status" value="1"/>
</dbReference>
<protein>
    <recommendedName>
        <fullName evidence="2">precorrin-2 dehydrogenase</fullName>
        <ecNumber evidence="2">1.3.1.76</ecNumber>
    </recommendedName>
</protein>
<evidence type="ECO:0000256" key="3">
    <source>
        <dbReference type="ARBA" id="ARBA00023002"/>
    </source>
</evidence>
<evidence type="ECO:0000313" key="9">
    <source>
        <dbReference type="Proteomes" id="UP000295210"/>
    </source>
</evidence>
<dbReference type="GO" id="GO:0019354">
    <property type="term" value="P:siroheme biosynthetic process"/>
    <property type="evidence" value="ECO:0007669"/>
    <property type="project" value="UniProtKB-UniPathway"/>
</dbReference>
<keyword evidence="4" id="KW-0520">NAD</keyword>
<dbReference type="EC" id="1.3.1.76" evidence="2"/>
<dbReference type="PANTHER" id="PTHR35330">
    <property type="entry name" value="SIROHEME BIOSYNTHESIS PROTEIN MET8"/>
    <property type="match status" value="1"/>
</dbReference>
<comment type="caution">
    <text evidence="8">The sequence shown here is derived from an EMBL/GenBank/DDBJ whole genome shotgun (WGS) entry which is preliminary data.</text>
</comment>
<evidence type="ECO:0000256" key="5">
    <source>
        <dbReference type="ARBA" id="ARBA00023244"/>
    </source>
</evidence>
<dbReference type="InterPro" id="IPR042518">
    <property type="entry name" value="SirC_C"/>
</dbReference>
<dbReference type="InterPro" id="IPR028281">
    <property type="entry name" value="Sirohaem_synthase_central"/>
</dbReference>
<dbReference type="EMBL" id="SMGK01000001">
    <property type="protein sequence ID" value="TCK75690.1"/>
    <property type="molecule type" value="Genomic_DNA"/>
</dbReference>
<name>A0A4R1LDS2_9BACT</name>
<evidence type="ECO:0000256" key="4">
    <source>
        <dbReference type="ARBA" id="ARBA00023027"/>
    </source>
</evidence>
<dbReference type="Gene3D" id="1.10.8.610">
    <property type="entry name" value="SirC, precorrin-2 dehydrogenase, C-terminal helical domain-like"/>
    <property type="match status" value="1"/>
</dbReference>
<keyword evidence="5" id="KW-0627">Porphyrin biosynthesis</keyword>
<dbReference type="UniPathway" id="UPA00262">
    <property type="reaction ID" value="UER00222"/>
</dbReference>
<dbReference type="Gene3D" id="3.40.50.720">
    <property type="entry name" value="NAD(P)-binding Rossmann-like Domain"/>
    <property type="match status" value="1"/>
</dbReference>
<comment type="pathway">
    <text evidence="1">Porphyrin-containing compound metabolism; siroheme biosynthesis; sirohydrochlorin from precorrin-2: step 1/1.</text>
</comment>
<dbReference type="GO" id="GO:0004325">
    <property type="term" value="F:ferrochelatase activity"/>
    <property type="evidence" value="ECO:0007669"/>
    <property type="project" value="InterPro"/>
</dbReference>
<proteinExistence type="predicted"/>
<keyword evidence="9" id="KW-1185">Reference proteome</keyword>
<dbReference type="Pfam" id="PF13241">
    <property type="entry name" value="NAD_binding_7"/>
    <property type="match status" value="1"/>
</dbReference>
<dbReference type="GO" id="GO:0043115">
    <property type="term" value="F:precorrin-2 dehydrogenase activity"/>
    <property type="evidence" value="ECO:0007669"/>
    <property type="project" value="UniProtKB-EC"/>
</dbReference>
<dbReference type="Pfam" id="PF14824">
    <property type="entry name" value="Sirohm_synth_M"/>
    <property type="match status" value="1"/>
</dbReference>
<evidence type="ECO:0000256" key="2">
    <source>
        <dbReference type="ARBA" id="ARBA00012400"/>
    </source>
</evidence>
<accession>A0A4R1LDS2</accession>
<dbReference type="SUPFAM" id="SSF51735">
    <property type="entry name" value="NAD(P)-binding Rossmann-fold domains"/>
    <property type="match status" value="1"/>
</dbReference>
<dbReference type="AlphaFoldDB" id="A0A4R1LDS2"/>
<evidence type="ECO:0000256" key="1">
    <source>
        <dbReference type="ARBA" id="ARBA00005010"/>
    </source>
</evidence>
<sequence>MGLFPMFLKLAGRRCLVVGAGGIAESKIESLLRADAEVTVVAPYGKPSVEQWAAQGALRWKRRSFETADVKGMFLVIAGTDQQSVNHTVAVQARKRGIMVNSVDDPPDCDFYYPSVVRRGDLEIAISTAGQSPALAQQLRKRIDGMLDADTGQWLDALGNLRREVMAELPLGEERKELLHKLIFREVCGEAFCPSRRMAQEEIARIKTQAKEAR</sequence>
<keyword evidence="3" id="KW-0560">Oxidoreductase</keyword>
<dbReference type="NCBIfam" id="TIGR01470">
    <property type="entry name" value="cysG_Nterm"/>
    <property type="match status" value="1"/>
</dbReference>
<feature type="domain" description="Siroheme synthase central" evidence="7">
    <location>
        <begin position="119"/>
        <end position="144"/>
    </location>
</feature>
<dbReference type="OrthoDB" id="9773765at2"/>
<evidence type="ECO:0000256" key="6">
    <source>
        <dbReference type="ARBA" id="ARBA00047561"/>
    </source>
</evidence>
<dbReference type="InterPro" id="IPR036291">
    <property type="entry name" value="NAD(P)-bd_dom_sf"/>
</dbReference>
<reference evidence="8 9" key="1">
    <citation type="submission" date="2019-03" db="EMBL/GenBank/DDBJ databases">
        <title>Genomic Encyclopedia of Type Strains, Phase IV (KMG-IV): sequencing the most valuable type-strain genomes for metagenomic binning, comparative biology and taxonomic classification.</title>
        <authorList>
            <person name="Goeker M."/>
        </authorList>
    </citation>
    <scope>NUCLEOTIDE SEQUENCE [LARGE SCALE GENOMIC DNA]</scope>
    <source>
        <strain evidence="8 9">DSM 103428</strain>
    </source>
</reference>
<organism evidence="8 9">
    <name type="scientific">Acidipila rosea</name>
    <dbReference type="NCBI Taxonomy" id="768535"/>
    <lineage>
        <taxon>Bacteria</taxon>
        <taxon>Pseudomonadati</taxon>
        <taxon>Acidobacteriota</taxon>
        <taxon>Terriglobia</taxon>
        <taxon>Terriglobales</taxon>
        <taxon>Acidobacteriaceae</taxon>
        <taxon>Acidipila</taxon>
    </lineage>
</organism>
<evidence type="ECO:0000313" key="8">
    <source>
        <dbReference type="EMBL" id="TCK75690.1"/>
    </source>
</evidence>
<dbReference type="SUPFAM" id="SSF75615">
    <property type="entry name" value="Siroheme synthase middle domains-like"/>
    <property type="match status" value="1"/>
</dbReference>
<dbReference type="InterPro" id="IPR028161">
    <property type="entry name" value="Met8-like"/>
</dbReference>
<evidence type="ECO:0000259" key="7">
    <source>
        <dbReference type="Pfam" id="PF14824"/>
    </source>
</evidence>